<gene>
    <name evidence="15" type="primary">LOC106117441</name>
</gene>
<evidence type="ECO:0000256" key="12">
    <source>
        <dbReference type="SAM" id="Phobius"/>
    </source>
</evidence>
<feature type="domain" description="Generative cell specific-1/HAP2" evidence="14">
    <location>
        <begin position="526"/>
        <end position="664"/>
    </location>
</feature>
<dbReference type="RefSeq" id="XP_013167214.1">
    <property type="nucleotide sequence ID" value="XM_013311760.1"/>
</dbReference>
<keyword evidence="5 13" id="KW-0732">Signal</keyword>
<feature type="chain" id="PRO_5042528971" evidence="13">
    <location>
        <begin position="31"/>
        <end position="967"/>
    </location>
</feature>
<keyword evidence="9" id="KW-1015">Disulfide bond</keyword>
<feature type="transmembrane region" description="Helical" evidence="12">
    <location>
        <begin position="803"/>
        <end position="826"/>
    </location>
</feature>
<feature type="signal peptide" evidence="13">
    <location>
        <begin position="1"/>
        <end position="30"/>
    </location>
</feature>
<keyword evidence="10" id="KW-0278">Fertilization</keyword>
<dbReference type="Pfam" id="PF10699">
    <property type="entry name" value="HAP2-GCS1"/>
    <property type="match status" value="1"/>
</dbReference>
<keyword evidence="7" id="KW-0446">Lipid-binding</keyword>
<dbReference type="PANTHER" id="PTHR31764">
    <property type="entry name" value="PROTEIN HAPLESS 2"/>
    <property type="match status" value="1"/>
</dbReference>
<dbReference type="PANTHER" id="PTHR31764:SF0">
    <property type="entry name" value="GENERATIVE CELL SPECIFIC-1_HAP2 DOMAIN-CONTAINING PROTEIN"/>
    <property type="match status" value="1"/>
</dbReference>
<name>A0AAJ6Z891_PAPXU</name>
<keyword evidence="4 12" id="KW-0812">Transmembrane</keyword>
<evidence type="ECO:0000256" key="1">
    <source>
        <dbReference type="ARBA" id="ARBA00004251"/>
    </source>
</evidence>
<evidence type="ECO:0000256" key="4">
    <source>
        <dbReference type="ARBA" id="ARBA00022692"/>
    </source>
</evidence>
<protein>
    <submittedName>
        <fullName evidence="15">Uncharacterized protein LOC106117441 isoform X1</fullName>
    </submittedName>
</protein>
<evidence type="ECO:0000256" key="9">
    <source>
        <dbReference type="ARBA" id="ARBA00023157"/>
    </source>
</evidence>
<keyword evidence="3" id="KW-1003">Cell membrane</keyword>
<dbReference type="InterPro" id="IPR018928">
    <property type="entry name" value="HAP2/GCS1_dom"/>
</dbReference>
<keyword evidence="8 12" id="KW-0472">Membrane</keyword>
<comment type="similarity">
    <text evidence="2">Belongs to the HAP2/GCS1 family.</text>
</comment>
<evidence type="ECO:0000256" key="8">
    <source>
        <dbReference type="ARBA" id="ARBA00023136"/>
    </source>
</evidence>
<dbReference type="KEGG" id="pxu:106117441"/>
<reference evidence="15" key="1">
    <citation type="submission" date="2025-08" db="UniProtKB">
        <authorList>
            <consortium name="RefSeq"/>
        </authorList>
    </citation>
    <scope>IDENTIFICATION</scope>
</reference>
<evidence type="ECO:0000256" key="7">
    <source>
        <dbReference type="ARBA" id="ARBA00023121"/>
    </source>
</evidence>
<evidence type="ECO:0000256" key="6">
    <source>
        <dbReference type="ARBA" id="ARBA00022989"/>
    </source>
</evidence>
<accession>A0AAJ6Z891</accession>
<dbReference type="Proteomes" id="UP000694872">
    <property type="component" value="Unplaced"/>
</dbReference>
<comment type="subcellular location">
    <subcellularLocation>
        <location evidence="1">Cell membrane</location>
        <topology evidence="1">Single-pass type I membrane protein</topology>
    </subcellularLocation>
</comment>
<organism evidence="15">
    <name type="scientific">Papilio xuthus</name>
    <name type="common">Asian swallowtail butterfly</name>
    <dbReference type="NCBI Taxonomy" id="66420"/>
    <lineage>
        <taxon>Eukaryota</taxon>
        <taxon>Metazoa</taxon>
        <taxon>Ecdysozoa</taxon>
        <taxon>Arthropoda</taxon>
        <taxon>Hexapoda</taxon>
        <taxon>Insecta</taxon>
        <taxon>Pterygota</taxon>
        <taxon>Neoptera</taxon>
        <taxon>Endopterygota</taxon>
        <taxon>Lepidoptera</taxon>
        <taxon>Glossata</taxon>
        <taxon>Ditrysia</taxon>
        <taxon>Papilionoidea</taxon>
        <taxon>Papilionidae</taxon>
        <taxon>Papilioninae</taxon>
        <taxon>Papilio</taxon>
    </lineage>
</organism>
<proteinExistence type="inferred from homology"/>
<evidence type="ECO:0000256" key="13">
    <source>
        <dbReference type="SAM" id="SignalP"/>
    </source>
</evidence>
<evidence type="ECO:0000256" key="3">
    <source>
        <dbReference type="ARBA" id="ARBA00022475"/>
    </source>
</evidence>
<evidence type="ECO:0000259" key="14">
    <source>
        <dbReference type="Pfam" id="PF10699"/>
    </source>
</evidence>
<evidence type="ECO:0000313" key="15">
    <source>
        <dbReference type="RefSeq" id="XP_013167214.1"/>
    </source>
</evidence>
<evidence type="ECO:0000256" key="11">
    <source>
        <dbReference type="SAM" id="MobiDB-lite"/>
    </source>
</evidence>
<dbReference type="GeneID" id="106117441"/>
<evidence type="ECO:0000256" key="5">
    <source>
        <dbReference type="ARBA" id="ARBA00022729"/>
    </source>
</evidence>
<sequence>MITVLLKSYLIKWILLYMLLLSALNCDMDAQRSQVEVRAVFIDCEPNNRKGTSDDSDNARFQREELFKHNNLRECKKKLALTVKMTSEPGTSSGDEYIPIEHVFDGSKRKRVRLLDPFVLRLRREAPVQAYKIHRIDTVSGILSNTEGEQALRKKSKNSRVHDSKTIVHSSDSYKYQTVHTLERKKRVHPFPNMTIDDISTVPSYLQDPNFVCRGDCKSTPMSKQVKRQKIPSSAEYFDADQISYWNRHDYNQIPFQDRDTRDIFKKRRQLSMRKRGNRGFSFNDKQESNYDIPTLDDTTYGTLQQDNFNKNLINEFYDPYKMESTKFNQFYTKNAFEIDEETTTDITNEYPKVRNDEKQYAVYEIGNPDLWYTVNIQLYEKLSTPEGKTVWNDITKEDVASVSTQHPVWSNQDMSIQYRPAEWMSHEEFALPKTSLCLLIPIRGTNIANPDHNTDSLIDKFGEFLVLAIDDILFEDTKNMKHNSSNLPLSNVSQEFKIPRRVVIRESRAVMGGNMESLMFASRGSDQYMLIPHRRPHHSQIDVESRADGNQLIHVGSSGRIMTAVSDNTRRTRTALTLQVTNTGLAAARFRVAARDCGPGVLDQVGYKEPVAKAVLIPPKQTQRFLLDLPFEIPDDSAHCYVTLLNDDDESVAVRDVTIKKNDRCFCVWHCKCVCLSVDPKLICEELGEAQQLAAGLSPEQRPRLVRSLCYSDSATLNVCVLVTGVLVALLALGVIKAVLGLVIRCVAALWLDRLVKMPRRLEHYYETSLRYRRVIYDNEGWPVHPDTNKRTVQYISKSMEFILNLLFFIIIPCVIVGDAVRYLISKCTNSETVPRTKPNEVKKIYSGQDIQEVRHSARAHYKKLRTWMSSYAEELSADIWQKGLSIEESPDPLTMRPLLRDDCCRSRRSDELLSSCADSEQDDTEYVLMQMQKSRESLARSQRKLTEASSKSQWKDDMIPSTSKR</sequence>
<dbReference type="GO" id="GO:0007338">
    <property type="term" value="P:single fertilization"/>
    <property type="evidence" value="ECO:0007669"/>
    <property type="project" value="UniProtKB-KW"/>
</dbReference>
<dbReference type="GO" id="GO:0005886">
    <property type="term" value="C:plasma membrane"/>
    <property type="evidence" value="ECO:0007669"/>
    <property type="project" value="UniProtKB-SubCell"/>
</dbReference>
<feature type="region of interest" description="Disordered" evidence="11">
    <location>
        <begin position="939"/>
        <end position="967"/>
    </location>
</feature>
<keyword evidence="6 12" id="KW-1133">Transmembrane helix</keyword>
<evidence type="ECO:0000256" key="10">
    <source>
        <dbReference type="ARBA" id="ARBA00023279"/>
    </source>
</evidence>
<dbReference type="GO" id="GO:0008289">
    <property type="term" value="F:lipid binding"/>
    <property type="evidence" value="ECO:0007669"/>
    <property type="project" value="UniProtKB-KW"/>
</dbReference>
<dbReference type="InterPro" id="IPR040326">
    <property type="entry name" value="HAP2/GCS1"/>
</dbReference>
<evidence type="ECO:0000256" key="2">
    <source>
        <dbReference type="ARBA" id="ARBA00010929"/>
    </source>
</evidence>
<feature type="transmembrane region" description="Helical" evidence="12">
    <location>
        <begin position="722"/>
        <end position="753"/>
    </location>
</feature>
<dbReference type="AlphaFoldDB" id="A0AAJ6Z891"/>